<comment type="caution">
    <text evidence="1">The sequence shown here is derived from an EMBL/GenBank/DDBJ whole genome shotgun (WGS) entry which is preliminary data.</text>
</comment>
<accession>A0ACC0LVF0</accession>
<keyword evidence="2" id="KW-1185">Reference proteome</keyword>
<reference evidence="1" key="1">
    <citation type="submission" date="2022-02" db="EMBL/GenBank/DDBJ databases">
        <title>Plant Genome Project.</title>
        <authorList>
            <person name="Zhang R.-G."/>
        </authorList>
    </citation>
    <scope>NUCLEOTIDE SEQUENCE</scope>
    <source>
        <strain evidence="1">AT1</strain>
    </source>
</reference>
<gene>
    <name evidence="1" type="ORF">RHMOL_Rhmol11G0189800</name>
</gene>
<dbReference type="EMBL" id="CM046398">
    <property type="protein sequence ID" value="KAI8532133.1"/>
    <property type="molecule type" value="Genomic_DNA"/>
</dbReference>
<name>A0ACC0LVF0_RHOML</name>
<evidence type="ECO:0000313" key="1">
    <source>
        <dbReference type="EMBL" id="KAI8532133.1"/>
    </source>
</evidence>
<proteinExistence type="predicted"/>
<organism evidence="1 2">
    <name type="scientific">Rhododendron molle</name>
    <name type="common">Chinese azalea</name>
    <name type="synonym">Azalea mollis</name>
    <dbReference type="NCBI Taxonomy" id="49168"/>
    <lineage>
        <taxon>Eukaryota</taxon>
        <taxon>Viridiplantae</taxon>
        <taxon>Streptophyta</taxon>
        <taxon>Embryophyta</taxon>
        <taxon>Tracheophyta</taxon>
        <taxon>Spermatophyta</taxon>
        <taxon>Magnoliopsida</taxon>
        <taxon>eudicotyledons</taxon>
        <taxon>Gunneridae</taxon>
        <taxon>Pentapetalae</taxon>
        <taxon>asterids</taxon>
        <taxon>Ericales</taxon>
        <taxon>Ericaceae</taxon>
        <taxon>Ericoideae</taxon>
        <taxon>Rhodoreae</taxon>
        <taxon>Rhododendron</taxon>
    </lineage>
</organism>
<protein>
    <submittedName>
        <fullName evidence="1">Uncharacterized protein</fullName>
    </submittedName>
</protein>
<evidence type="ECO:0000313" key="2">
    <source>
        <dbReference type="Proteomes" id="UP001062846"/>
    </source>
</evidence>
<sequence>MSSPRVGIYRGHPLVRRDSCCTEARRLIRLPNSLVELKSIAGEKVGFDARNALVFDEQGAEIDSTEVIRENDKDLHS</sequence>
<dbReference type="Proteomes" id="UP001062846">
    <property type="component" value="Chromosome 11"/>
</dbReference>